<evidence type="ECO:0000256" key="9">
    <source>
        <dbReference type="ARBA" id="ARBA00023136"/>
    </source>
</evidence>
<evidence type="ECO:0000256" key="15">
    <source>
        <dbReference type="SAM" id="Phobius"/>
    </source>
</evidence>
<keyword evidence="18" id="KW-1185">Reference proteome</keyword>
<gene>
    <name evidence="17" type="ORF">ACFQ3J_04825</name>
</gene>
<keyword evidence="6 15" id="KW-0812">Transmembrane</keyword>
<evidence type="ECO:0000256" key="3">
    <source>
        <dbReference type="ARBA" id="ARBA00022475"/>
    </source>
</evidence>
<keyword evidence="4 17" id="KW-0328">Glycosyltransferase</keyword>
<dbReference type="PANTHER" id="PTHR43630">
    <property type="entry name" value="POLY-BETA-1,6-N-ACETYL-D-GLUCOSAMINE SYNTHASE"/>
    <property type="match status" value="1"/>
</dbReference>
<evidence type="ECO:0000256" key="11">
    <source>
        <dbReference type="ARBA" id="ARBA00023588"/>
    </source>
</evidence>
<comment type="similarity">
    <text evidence="12">Belongs to the acyltransferase CrtO family.</text>
</comment>
<accession>A0ABW3PU66</accession>
<comment type="pathway">
    <text evidence="11">Carotenoid biosynthesis; staphyloxanthin biosynthesis; staphyloxanthin from farnesyl diphosphate: step 5/5.</text>
</comment>
<dbReference type="GO" id="GO:0016757">
    <property type="term" value="F:glycosyltransferase activity"/>
    <property type="evidence" value="ECO:0007669"/>
    <property type="project" value="UniProtKB-KW"/>
</dbReference>
<comment type="function">
    <text evidence="14">Catalyzes the acylation of glycosyl-4,4'-diaponeurosporenoate, i.e. the esterification of glucose at the C6'' position with the carboxyl group of the C(15) fatty acid 12-methyltetradecanoic acid, to yield staphyloxanthin. This is the last step in the biosynthesis of this orange pigment, present in most staphylococci strains.</text>
</comment>
<evidence type="ECO:0000313" key="17">
    <source>
        <dbReference type="EMBL" id="MFD1127502.1"/>
    </source>
</evidence>
<evidence type="ECO:0000256" key="12">
    <source>
        <dbReference type="ARBA" id="ARBA00023603"/>
    </source>
</evidence>
<dbReference type="Pfam" id="PF18927">
    <property type="entry name" value="CrtO"/>
    <property type="match status" value="1"/>
</dbReference>
<evidence type="ECO:0000256" key="1">
    <source>
        <dbReference type="ARBA" id="ARBA00004162"/>
    </source>
</evidence>
<dbReference type="EMBL" id="JBHTKX010000001">
    <property type="protein sequence ID" value="MFD1127502.1"/>
    <property type="molecule type" value="Genomic_DNA"/>
</dbReference>
<evidence type="ECO:0000313" key="18">
    <source>
        <dbReference type="Proteomes" id="UP001597169"/>
    </source>
</evidence>
<evidence type="ECO:0000256" key="2">
    <source>
        <dbReference type="ARBA" id="ARBA00006739"/>
    </source>
</evidence>
<organism evidence="17 18">
    <name type="scientific">Paenibacillus provencensis</name>
    <dbReference type="NCBI Taxonomy" id="441151"/>
    <lineage>
        <taxon>Bacteria</taxon>
        <taxon>Bacillati</taxon>
        <taxon>Bacillota</taxon>
        <taxon>Bacilli</taxon>
        <taxon>Bacillales</taxon>
        <taxon>Paenibacillaceae</taxon>
        <taxon>Paenibacillus</taxon>
    </lineage>
</organism>
<keyword evidence="9 15" id="KW-0472">Membrane</keyword>
<sequence length="117" mass="13012">MIPARNEERNIGRLLKSLQEQVNPTDEIIVVDDESTDRTAEIAAKRGARIVNAGPLPAPLFFLWNTPIVGMMILYALAANLPCIFSLRYNRARILCLLDRRSEPLPSDSVIQIDPGA</sequence>
<feature type="transmembrane region" description="Helical" evidence="15">
    <location>
        <begin position="61"/>
        <end position="85"/>
    </location>
</feature>
<evidence type="ECO:0000256" key="10">
    <source>
        <dbReference type="ARBA" id="ARBA00023315"/>
    </source>
</evidence>
<evidence type="ECO:0000256" key="5">
    <source>
        <dbReference type="ARBA" id="ARBA00022679"/>
    </source>
</evidence>
<evidence type="ECO:0000256" key="14">
    <source>
        <dbReference type="ARBA" id="ARBA00025324"/>
    </source>
</evidence>
<comment type="subcellular location">
    <subcellularLocation>
        <location evidence="1">Cell membrane</location>
        <topology evidence="1">Single-pass membrane protein</topology>
    </subcellularLocation>
</comment>
<evidence type="ECO:0000256" key="4">
    <source>
        <dbReference type="ARBA" id="ARBA00022676"/>
    </source>
</evidence>
<keyword evidence="7" id="KW-0732">Signal</keyword>
<reference evidence="18" key="1">
    <citation type="journal article" date="2019" name="Int. J. Syst. Evol. Microbiol.">
        <title>The Global Catalogue of Microorganisms (GCM) 10K type strain sequencing project: providing services to taxonomists for standard genome sequencing and annotation.</title>
        <authorList>
            <consortium name="The Broad Institute Genomics Platform"/>
            <consortium name="The Broad Institute Genome Sequencing Center for Infectious Disease"/>
            <person name="Wu L."/>
            <person name="Ma J."/>
        </authorList>
    </citation>
    <scope>NUCLEOTIDE SEQUENCE [LARGE SCALE GENOMIC DNA]</scope>
    <source>
        <strain evidence="18">CCUG 53519</strain>
    </source>
</reference>
<comment type="caution">
    <text evidence="17">The sequence shown here is derived from an EMBL/GenBank/DDBJ whole genome shotgun (WGS) entry which is preliminary data.</text>
</comment>
<evidence type="ECO:0000256" key="6">
    <source>
        <dbReference type="ARBA" id="ARBA00022692"/>
    </source>
</evidence>
<dbReference type="Gene3D" id="3.90.550.10">
    <property type="entry name" value="Spore Coat Polysaccharide Biosynthesis Protein SpsA, Chain A"/>
    <property type="match status" value="1"/>
</dbReference>
<dbReference type="Pfam" id="PF00535">
    <property type="entry name" value="Glycos_transf_2"/>
    <property type="match status" value="1"/>
</dbReference>
<protein>
    <recommendedName>
        <fullName evidence="13">Glycosyl-4,4'-diaponeurosporenoate acyltransferase</fullName>
    </recommendedName>
</protein>
<evidence type="ECO:0000256" key="13">
    <source>
        <dbReference type="ARBA" id="ARBA00023667"/>
    </source>
</evidence>
<dbReference type="InterPro" id="IPR029044">
    <property type="entry name" value="Nucleotide-diphossugar_trans"/>
</dbReference>
<dbReference type="InterPro" id="IPR044021">
    <property type="entry name" value="CrtO"/>
</dbReference>
<dbReference type="SUPFAM" id="SSF53448">
    <property type="entry name" value="Nucleotide-diphospho-sugar transferases"/>
    <property type="match status" value="1"/>
</dbReference>
<keyword evidence="10" id="KW-0012">Acyltransferase</keyword>
<proteinExistence type="inferred from homology"/>
<evidence type="ECO:0000256" key="8">
    <source>
        <dbReference type="ARBA" id="ARBA00022989"/>
    </source>
</evidence>
<dbReference type="PANTHER" id="PTHR43630:SF1">
    <property type="entry name" value="POLY-BETA-1,6-N-ACETYL-D-GLUCOSAMINE SYNTHASE"/>
    <property type="match status" value="1"/>
</dbReference>
<evidence type="ECO:0000259" key="16">
    <source>
        <dbReference type="Pfam" id="PF00535"/>
    </source>
</evidence>
<name>A0ABW3PU66_9BACL</name>
<comment type="similarity">
    <text evidence="2">Belongs to the glycosyltransferase 2 family.</text>
</comment>
<feature type="domain" description="Glycosyltransferase 2-like" evidence="16">
    <location>
        <begin position="2"/>
        <end position="46"/>
    </location>
</feature>
<dbReference type="Proteomes" id="UP001597169">
    <property type="component" value="Unassembled WGS sequence"/>
</dbReference>
<dbReference type="RefSeq" id="WP_251581442.1">
    <property type="nucleotide sequence ID" value="NZ_JBHTKX010000001.1"/>
</dbReference>
<keyword evidence="5 17" id="KW-0808">Transferase</keyword>
<keyword evidence="8 15" id="KW-1133">Transmembrane helix</keyword>
<evidence type="ECO:0000256" key="7">
    <source>
        <dbReference type="ARBA" id="ARBA00022729"/>
    </source>
</evidence>
<dbReference type="InterPro" id="IPR001173">
    <property type="entry name" value="Glyco_trans_2-like"/>
</dbReference>
<keyword evidence="3" id="KW-1003">Cell membrane</keyword>